<organism evidence="1 2">
    <name type="scientific">Emiliania huxleyi (strain CCMP1516)</name>
    <dbReference type="NCBI Taxonomy" id="280463"/>
    <lineage>
        <taxon>Eukaryota</taxon>
        <taxon>Haptista</taxon>
        <taxon>Haptophyta</taxon>
        <taxon>Prymnesiophyceae</taxon>
        <taxon>Isochrysidales</taxon>
        <taxon>Noelaerhabdaceae</taxon>
        <taxon>Emiliania</taxon>
    </lineage>
</organism>
<dbReference type="KEGG" id="ehx:EMIHUDRAFT_370547"/>
<dbReference type="AlphaFoldDB" id="A0A0D3IX62"/>
<accession>A0A0D3IX62</accession>
<name>A0A0D3IX62_EMIH1</name>
<dbReference type="GeneID" id="17261996"/>
<dbReference type="HOGENOM" id="CLU_978061_0_0_1"/>
<proteinExistence type="predicted"/>
<evidence type="ECO:0000313" key="1">
    <source>
        <dbReference type="EnsemblProtists" id="EOD15847"/>
    </source>
</evidence>
<reference evidence="2" key="1">
    <citation type="journal article" date="2013" name="Nature">
        <title>Pan genome of the phytoplankton Emiliania underpins its global distribution.</title>
        <authorList>
            <person name="Read B.A."/>
            <person name="Kegel J."/>
            <person name="Klute M.J."/>
            <person name="Kuo A."/>
            <person name="Lefebvre S.C."/>
            <person name="Maumus F."/>
            <person name="Mayer C."/>
            <person name="Miller J."/>
            <person name="Monier A."/>
            <person name="Salamov A."/>
            <person name="Young J."/>
            <person name="Aguilar M."/>
            <person name="Claverie J.M."/>
            <person name="Frickenhaus S."/>
            <person name="Gonzalez K."/>
            <person name="Herman E.K."/>
            <person name="Lin Y.C."/>
            <person name="Napier J."/>
            <person name="Ogata H."/>
            <person name="Sarno A.F."/>
            <person name="Shmutz J."/>
            <person name="Schroeder D."/>
            <person name="de Vargas C."/>
            <person name="Verret F."/>
            <person name="von Dassow P."/>
            <person name="Valentin K."/>
            <person name="Van de Peer Y."/>
            <person name="Wheeler G."/>
            <person name="Dacks J.B."/>
            <person name="Delwiche C.F."/>
            <person name="Dyhrman S.T."/>
            <person name="Glockner G."/>
            <person name="John U."/>
            <person name="Richards T."/>
            <person name="Worden A.Z."/>
            <person name="Zhang X."/>
            <person name="Grigoriev I.V."/>
            <person name="Allen A.E."/>
            <person name="Bidle K."/>
            <person name="Borodovsky M."/>
            <person name="Bowler C."/>
            <person name="Brownlee C."/>
            <person name="Cock J.M."/>
            <person name="Elias M."/>
            <person name="Gladyshev V.N."/>
            <person name="Groth M."/>
            <person name="Guda C."/>
            <person name="Hadaegh A."/>
            <person name="Iglesias-Rodriguez M.D."/>
            <person name="Jenkins J."/>
            <person name="Jones B.M."/>
            <person name="Lawson T."/>
            <person name="Leese F."/>
            <person name="Lindquist E."/>
            <person name="Lobanov A."/>
            <person name="Lomsadze A."/>
            <person name="Malik S.B."/>
            <person name="Marsh M.E."/>
            <person name="Mackinder L."/>
            <person name="Mock T."/>
            <person name="Mueller-Roeber B."/>
            <person name="Pagarete A."/>
            <person name="Parker M."/>
            <person name="Probert I."/>
            <person name="Quesneville H."/>
            <person name="Raines C."/>
            <person name="Rensing S.A."/>
            <person name="Riano-Pachon D.M."/>
            <person name="Richier S."/>
            <person name="Rokitta S."/>
            <person name="Shiraiwa Y."/>
            <person name="Soanes D.M."/>
            <person name="van der Giezen M."/>
            <person name="Wahlund T.M."/>
            <person name="Williams B."/>
            <person name="Wilson W."/>
            <person name="Wolfe G."/>
            <person name="Wurch L.L."/>
        </authorList>
    </citation>
    <scope>NUCLEOTIDE SEQUENCE</scope>
</reference>
<reference evidence="1" key="2">
    <citation type="submission" date="2024-10" db="UniProtKB">
        <authorList>
            <consortium name="EnsemblProtists"/>
        </authorList>
    </citation>
    <scope>IDENTIFICATION</scope>
</reference>
<dbReference type="Proteomes" id="UP000013827">
    <property type="component" value="Unassembled WGS sequence"/>
</dbReference>
<evidence type="ECO:0000313" key="2">
    <source>
        <dbReference type="Proteomes" id="UP000013827"/>
    </source>
</evidence>
<sequence length="285" mass="33325">MCCRFCAQLDVDSKEYVQLVRMTMMRTSWFPDQFRWTGIPTYKYFLATQRYWSDTSLVEVTPTGKKNYYKGPEAIMEYYSLQNEYFNPPSYRVSVSTYNLTKHHFPKWDAALDDGKRIHSWNFDPAQTLGVNLVGADPPYDFSQFVWEDTTSIYPLKGAYHDFRQPTHEWIASGKPSNMVDGFGEAEELCHLIQERCVGNFSQFDSFKSCYEYMAQVPKFKIGYCPPLAGNTLSCRWTHAILSHEKMRPDYHCYHLGRADWYDPNGKYKCHDSECGHRGLGQPDR</sequence>
<dbReference type="EnsemblProtists" id="EOD15847">
    <property type="protein sequence ID" value="EOD15847"/>
    <property type="gene ID" value="EMIHUDRAFT_370547"/>
</dbReference>
<dbReference type="RefSeq" id="XP_005768276.1">
    <property type="nucleotide sequence ID" value="XM_005768219.1"/>
</dbReference>
<protein>
    <submittedName>
        <fullName evidence="1">Uncharacterized protein</fullName>
    </submittedName>
</protein>
<keyword evidence="2" id="KW-1185">Reference proteome</keyword>
<dbReference type="PaxDb" id="2903-EOD15847"/>